<name>A0ABS1TE63_9CLOT</name>
<accession>A0ABS1TE63</accession>
<keyword evidence="3" id="KW-1185">Reference proteome</keyword>
<protein>
    <submittedName>
        <fullName evidence="2">Class I SAM-dependent methyltransferase</fullName>
    </submittedName>
</protein>
<organism evidence="2 3">
    <name type="scientific">Clostridium rhizosphaerae</name>
    <dbReference type="NCBI Taxonomy" id="2803861"/>
    <lineage>
        <taxon>Bacteria</taxon>
        <taxon>Bacillati</taxon>
        <taxon>Bacillota</taxon>
        <taxon>Clostridia</taxon>
        <taxon>Eubacteriales</taxon>
        <taxon>Clostridiaceae</taxon>
        <taxon>Clostridium</taxon>
    </lineage>
</organism>
<dbReference type="PANTHER" id="PTHR44068">
    <property type="entry name" value="ZGC:194242"/>
    <property type="match status" value="1"/>
</dbReference>
<dbReference type="InterPro" id="IPR041698">
    <property type="entry name" value="Methyltransf_25"/>
</dbReference>
<dbReference type="SUPFAM" id="SSF53335">
    <property type="entry name" value="S-adenosyl-L-methionine-dependent methyltransferases"/>
    <property type="match status" value="1"/>
</dbReference>
<keyword evidence="2" id="KW-0489">Methyltransferase</keyword>
<dbReference type="Gene3D" id="3.40.50.150">
    <property type="entry name" value="Vaccinia Virus protein VP39"/>
    <property type="match status" value="1"/>
</dbReference>
<dbReference type="Pfam" id="PF13649">
    <property type="entry name" value="Methyltransf_25"/>
    <property type="match status" value="1"/>
</dbReference>
<sequence length="260" mass="29636">METILNYYNAYDEDNRLVKDKAHEIEFITTVHFLDKFINKTSKVLEVGAGTGRYSFHFAEKACEVTALDITPRHVDIMKEKAAGKTLKLNPLLGNALDMKKIENNSFDAVLCLGPLYHLTGEEQRKQCIRESLRVLKPGGVLAIAYINRAATFVNYIHRNAQNINNAGLWNIAKTGLEFNNEEDCFYYSTYAEMEALMDSFNVNKIDNIASDGVVGTLRDIINKFTDEEFNKWMEFHLMTCNDSSLMGYSQHGLYLCRKA</sequence>
<dbReference type="Proteomes" id="UP000632377">
    <property type="component" value="Unassembled WGS sequence"/>
</dbReference>
<evidence type="ECO:0000313" key="3">
    <source>
        <dbReference type="Proteomes" id="UP000632377"/>
    </source>
</evidence>
<dbReference type="GO" id="GO:0032259">
    <property type="term" value="P:methylation"/>
    <property type="evidence" value="ECO:0007669"/>
    <property type="project" value="UniProtKB-KW"/>
</dbReference>
<dbReference type="EMBL" id="JAESWC010000009">
    <property type="protein sequence ID" value="MBL4937057.1"/>
    <property type="molecule type" value="Genomic_DNA"/>
</dbReference>
<gene>
    <name evidence="2" type="ORF">JK636_14980</name>
</gene>
<evidence type="ECO:0000313" key="2">
    <source>
        <dbReference type="EMBL" id="MBL4937057.1"/>
    </source>
</evidence>
<feature type="domain" description="Methyltransferase" evidence="1">
    <location>
        <begin position="44"/>
        <end position="140"/>
    </location>
</feature>
<dbReference type="GO" id="GO:0008168">
    <property type="term" value="F:methyltransferase activity"/>
    <property type="evidence" value="ECO:0007669"/>
    <property type="project" value="UniProtKB-KW"/>
</dbReference>
<dbReference type="RefSeq" id="WP_202749812.1">
    <property type="nucleotide sequence ID" value="NZ_JAESWC010000009.1"/>
</dbReference>
<evidence type="ECO:0000259" key="1">
    <source>
        <dbReference type="Pfam" id="PF13649"/>
    </source>
</evidence>
<dbReference type="InterPro" id="IPR029063">
    <property type="entry name" value="SAM-dependent_MTases_sf"/>
</dbReference>
<dbReference type="InterPro" id="IPR050447">
    <property type="entry name" value="Erg6_SMT_methyltransf"/>
</dbReference>
<comment type="caution">
    <text evidence="2">The sequence shown here is derived from an EMBL/GenBank/DDBJ whole genome shotgun (WGS) entry which is preliminary data.</text>
</comment>
<proteinExistence type="predicted"/>
<keyword evidence="2" id="KW-0808">Transferase</keyword>
<reference evidence="2 3" key="1">
    <citation type="submission" date="2021-01" db="EMBL/GenBank/DDBJ databases">
        <title>Genome public.</title>
        <authorList>
            <person name="Liu C."/>
            <person name="Sun Q."/>
        </authorList>
    </citation>
    <scope>NUCLEOTIDE SEQUENCE [LARGE SCALE GENOMIC DNA]</scope>
    <source>
        <strain evidence="2 3">YIM B02515</strain>
    </source>
</reference>
<dbReference type="PANTHER" id="PTHR44068:SF11">
    <property type="entry name" value="GERANYL DIPHOSPHATE 2-C-METHYLTRANSFERASE"/>
    <property type="match status" value="1"/>
</dbReference>
<dbReference type="CDD" id="cd02440">
    <property type="entry name" value="AdoMet_MTases"/>
    <property type="match status" value="1"/>
</dbReference>